<dbReference type="AlphaFoldDB" id="A0A4C1SI39"/>
<dbReference type="Proteomes" id="UP000299102">
    <property type="component" value="Unassembled WGS sequence"/>
</dbReference>
<reference evidence="1 2" key="1">
    <citation type="journal article" date="2019" name="Commun. Biol.">
        <title>The bagworm genome reveals a unique fibroin gene that provides high tensile strength.</title>
        <authorList>
            <person name="Kono N."/>
            <person name="Nakamura H."/>
            <person name="Ohtoshi R."/>
            <person name="Tomita M."/>
            <person name="Numata K."/>
            <person name="Arakawa K."/>
        </authorList>
    </citation>
    <scope>NUCLEOTIDE SEQUENCE [LARGE SCALE GENOMIC DNA]</scope>
</reference>
<evidence type="ECO:0000313" key="2">
    <source>
        <dbReference type="Proteomes" id="UP000299102"/>
    </source>
</evidence>
<comment type="caution">
    <text evidence="1">The sequence shown here is derived from an EMBL/GenBank/DDBJ whole genome shotgun (WGS) entry which is preliminary data.</text>
</comment>
<sequence>MAKRESWFYKTGANSSIVKEEAMNVFPGESIPESKKLKGVSTTLGVVKRCRKEISPHVYVGDTLVNVGEKVEEVPVLSLRKRGVRKCAEQNRSFSLFSQAEHTSHCSCSAHQFLLSALKEIETKNICSFAIARTIRRRAKKQRMRIAHLLWYKST</sequence>
<protein>
    <submittedName>
        <fullName evidence="1">Uncharacterized protein</fullName>
    </submittedName>
</protein>
<accession>A0A4C1SI39</accession>
<keyword evidence="2" id="KW-1185">Reference proteome</keyword>
<organism evidence="1 2">
    <name type="scientific">Eumeta variegata</name>
    <name type="common">Bagworm moth</name>
    <name type="synonym">Eumeta japonica</name>
    <dbReference type="NCBI Taxonomy" id="151549"/>
    <lineage>
        <taxon>Eukaryota</taxon>
        <taxon>Metazoa</taxon>
        <taxon>Ecdysozoa</taxon>
        <taxon>Arthropoda</taxon>
        <taxon>Hexapoda</taxon>
        <taxon>Insecta</taxon>
        <taxon>Pterygota</taxon>
        <taxon>Neoptera</taxon>
        <taxon>Endopterygota</taxon>
        <taxon>Lepidoptera</taxon>
        <taxon>Glossata</taxon>
        <taxon>Ditrysia</taxon>
        <taxon>Tineoidea</taxon>
        <taxon>Psychidae</taxon>
        <taxon>Oiketicinae</taxon>
        <taxon>Eumeta</taxon>
    </lineage>
</organism>
<evidence type="ECO:0000313" key="1">
    <source>
        <dbReference type="EMBL" id="GBP01822.1"/>
    </source>
</evidence>
<dbReference type="EMBL" id="BGZK01007009">
    <property type="protein sequence ID" value="GBP01822.1"/>
    <property type="molecule type" value="Genomic_DNA"/>
</dbReference>
<gene>
    <name evidence="1" type="ORF">EVAR_101041_1</name>
</gene>
<proteinExistence type="predicted"/>
<name>A0A4C1SI39_EUMVA</name>